<keyword evidence="6 14" id="KW-0349">Heme</keyword>
<evidence type="ECO:0000256" key="7">
    <source>
        <dbReference type="ARBA" id="ARBA00022692"/>
    </source>
</evidence>
<dbReference type="GO" id="GO:0070818">
    <property type="term" value="F:protoporphyrinogen oxidase activity"/>
    <property type="evidence" value="ECO:0007669"/>
    <property type="project" value="UniProtKB-UniRule"/>
</dbReference>
<evidence type="ECO:0000313" key="16">
    <source>
        <dbReference type="EMBL" id="SKC77876.1"/>
    </source>
</evidence>
<dbReference type="GO" id="GO:0046872">
    <property type="term" value="F:metal ion binding"/>
    <property type="evidence" value="ECO:0007669"/>
    <property type="project" value="UniProtKB-UniRule"/>
</dbReference>
<feature type="transmembrane region" description="Helical" evidence="14">
    <location>
        <begin position="30"/>
        <end position="49"/>
    </location>
</feature>
<comment type="function">
    <text evidence="14 15">Catalyzes the oxidation of protoporphyrinogen IX to protoporphyrin IX.</text>
</comment>
<keyword evidence="12 14" id="KW-0472">Membrane</keyword>
<dbReference type="InterPro" id="IPR005265">
    <property type="entry name" value="HemJ-like"/>
</dbReference>
<dbReference type="PANTHER" id="PTHR40255:SF1">
    <property type="entry name" value="PROTOPORPHYRINOGEN IX OXIDASE"/>
    <property type="match status" value="1"/>
</dbReference>
<evidence type="ECO:0000256" key="4">
    <source>
        <dbReference type="ARBA" id="ARBA00017504"/>
    </source>
</evidence>
<dbReference type="EC" id="1.3.99.-" evidence="14 15"/>
<comment type="cofactor">
    <cofactor evidence="14 15">
        <name>heme b</name>
        <dbReference type="ChEBI" id="CHEBI:60344"/>
    </cofactor>
    <text evidence="14 15">Binds 1 heme b (iron(II)-protoporphyrin IX) group per subunit.</text>
</comment>
<evidence type="ECO:0000256" key="9">
    <source>
        <dbReference type="ARBA" id="ARBA00022989"/>
    </source>
</evidence>
<evidence type="ECO:0000256" key="2">
    <source>
        <dbReference type="ARBA" id="ARBA00005073"/>
    </source>
</evidence>
<dbReference type="AlphaFoldDB" id="A0A1T5LPI6"/>
<dbReference type="Pfam" id="PF03653">
    <property type="entry name" value="UPF0093"/>
    <property type="match status" value="1"/>
</dbReference>
<organism evidence="16 17">
    <name type="scientific">Pseudoxanthomonas indica</name>
    <dbReference type="NCBI Taxonomy" id="428993"/>
    <lineage>
        <taxon>Bacteria</taxon>
        <taxon>Pseudomonadati</taxon>
        <taxon>Pseudomonadota</taxon>
        <taxon>Gammaproteobacteria</taxon>
        <taxon>Lysobacterales</taxon>
        <taxon>Lysobacteraceae</taxon>
        <taxon>Pseudoxanthomonas</taxon>
    </lineage>
</organism>
<comment type="subunit">
    <text evidence="14">Homodimer.</text>
</comment>
<feature type="binding site" description="axial binding residue" evidence="14">
    <location>
        <position position="35"/>
    </location>
    <ligand>
        <name>heme</name>
        <dbReference type="ChEBI" id="CHEBI:30413"/>
    </ligand>
    <ligandPart>
        <name>Fe</name>
        <dbReference type="ChEBI" id="CHEBI:18248"/>
    </ligandPart>
</feature>
<dbReference type="GO" id="GO:0006782">
    <property type="term" value="P:protoporphyrinogen IX biosynthetic process"/>
    <property type="evidence" value="ECO:0007669"/>
    <property type="project" value="UniProtKB-UniRule"/>
</dbReference>
<sequence length="164" mass="18639">MLAVIATMRENPRFTIIGARHVDKASLYPWIKTLHIVFVIAWMATVFYLPRILVNLAETTGQTDVQARLILMGRKLYRFGHNMFGLAVLFGGWLVFSYHLWGGWLHAKLTLVALVLVHFILSGRWLKGVEKGKPLPSSFTLRLFNEGPVLVLIAIVWLVLAKPF</sequence>
<keyword evidence="10 14" id="KW-0560">Oxidoreductase</keyword>
<proteinExistence type="inferred from homology"/>
<feature type="transmembrane region" description="Helical" evidence="14">
    <location>
        <begin position="139"/>
        <end position="160"/>
    </location>
</feature>
<feature type="binding site" description="axial binding residue" evidence="14">
    <location>
        <position position="108"/>
    </location>
    <ligand>
        <name>heme</name>
        <dbReference type="ChEBI" id="CHEBI:30413"/>
    </ligand>
    <ligandPart>
        <name>Fe</name>
        <dbReference type="ChEBI" id="CHEBI:18248"/>
    </ligandPart>
</feature>
<dbReference type="UniPathway" id="UPA00251">
    <property type="reaction ID" value="UER00324"/>
</dbReference>
<evidence type="ECO:0000256" key="6">
    <source>
        <dbReference type="ARBA" id="ARBA00022617"/>
    </source>
</evidence>
<evidence type="ECO:0000256" key="11">
    <source>
        <dbReference type="ARBA" id="ARBA00023004"/>
    </source>
</evidence>
<evidence type="ECO:0000256" key="10">
    <source>
        <dbReference type="ARBA" id="ARBA00023002"/>
    </source>
</evidence>
<comment type="subcellular location">
    <subcellularLocation>
        <location evidence="1 14">Cell membrane</location>
        <topology evidence="1 14">Multi-pass membrane protein</topology>
    </subcellularLocation>
</comment>
<comment type="similarity">
    <text evidence="3 14 15">Belongs to the HemJ family.</text>
</comment>
<keyword evidence="7 14" id="KW-0812">Transmembrane</keyword>
<evidence type="ECO:0000256" key="12">
    <source>
        <dbReference type="ARBA" id="ARBA00023136"/>
    </source>
</evidence>
<keyword evidence="5 14" id="KW-1003">Cell membrane</keyword>
<evidence type="ECO:0000256" key="3">
    <source>
        <dbReference type="ARBA" id="ARBA00006501"/>
    </source>
</evidence>
<evidence type="ECO:0000256" key="14">
    <source>
        <dbReference type="HAMAP-Rule" id="MF_02239"/>
    </source>
</evidence>
<dbReference type="Proteomes" id="UP000190341">
    <property type="component" value="Unassembled WGS sequence"/>
</dbReference>
<dbReference type="GO" id="GO:0005886">
    <property type="term" value="C:plasma membrane"/>
    <property type="evidence" value="ECO:0007669"/>
    <property type="project" value="UniProtKB-SubCell"/>
</dbReference>
<comment type="catalytic activity">
    <reaction evidence="13 14 15">
        <text>protoporphyrinogen IX + 3 A = protoporphyrin IX + 3 AH2</text>
        <dbReference type="Rhea" id="RHEA:62000"/>
        <dbReference type="ChEBI" id="CHEBI:13193"/>
        <dbReference type="ChEBI" id="CHEBI:17499"/>
        <dbReference type="ChEBI" id="CHEBI:57306"/>
        <dbReference type="ChEBI" id="CHEBI:57307"/>
    </reaction>
</comment>
<reference evidence="16 17" key="1">
    <citation type="submission" date="2017-02" db="EMBL/GenBank/DDBJ databases">
        <authorList>
            <person name="Peterson S.W."/>
        </authorList>
    </citation>
    <scope>NUCLEOTIDE SEQUENCE [LARGE SCALE GENOMIC DNA]</scope>
    <source>
        <strain evidence="16 17">P15</strain>
    </source>
</reference>
<evidence type="ECO:0000256" key="13">
    <source>
        <dbReference type="ARBA" id="ARBA00048390"/>
    </source>
</evidence>
<comment type="pathway">
    <text evidence="2 14 15">Porphyrin-containing compound metabolism; protoporphyrin-IX biosynthesis; protoporphyrin-IX from protoporphyrinogen-IX: step 1/1.</text>
</comment>
<protein>
    <recommendedName>
        <fullName evidence="4 14">Protoporphyrinogen IX oxidase</fullName>
        <shortName evidence="14">PPO</shortName>
        <ecNumber evidence="14 15">1.3.99.-</ecNumber>
    </recommendedName>
</protein>
<evidence type="ECO:0000256" key="8">
    <source>
        <dbReference type="ARBA" id="ARBA00022723"/>
    </source>
</evidence>
<keyword evidence="9 14" id="KW-1133">Transmembrane helix</keyword>
<dbReference type="HAMAP" id="MF_02239">
    <property type="entry name" value="HemJ"/>
    <property type="match status" value="1"/>
</dbReference>
<feature type="transmembrane region" description="Helical" evidence="14">
    <location>
        <begin position="107"/>
        <end position="127"/>
    </location>
</feature>
<keyword evidence="11 14" id="KW-0408">Iron</keyword>
<evidence type="ECO:0000256" key="15">
    <source>
        <dbReference type="PIRNR" id="PIRNR004638"/>
    </source>
</evidence>
<dbReference type="STRING" id="428993.SAMN06296058_2864"/>
<name>A0A1T5LPI6_9GAMM</name>
<dbReference type="PANTHER" id="PTHR40255">
    <property type="entry name" value="UPF0093 MEMBRANE PROTEIN SLR1790"/>
    <property type="match status" value="1"/>
</dbReference>
<evidence type="ECO:0000256" key="5">
    <source>
        <dbReference type="ARBA" id="ARBA00022475"/>
    </source>
</evidence>
<evidence type="ECO:0000256" key="1">
    <source>
        <dbReference type="ARBA" id="ARBA00004651"/>
    </source>
</evidence>
<keyword evidence="17" id="KW-1185">Reference proteome</keyword>
<feature type="transmembrane region" description="Helical" evidence="14">
    <location>
        <begin position="82"/>
        <end position="101"/>
    </location>
</feature>
<evidence type="ECO:0000313" key="17">
    <source>
        <dbReference type="Proteomes" id="UP000190341"/>
    </source>
</evidence>
<dbReference type="EMBL" id="FUZV01000002">
    <property type="protein sequence ID" value="SKC77876.1"/>
    <property type="molecule type" value="Genomic_DNA"/>
</dbReference>
<keyword evidence="8 14" id="KW-0479">Metal-binding</keyword>
<dbReference type="PIRSF" id="PIRSF004638">
    <property type="entry name" value="UCP004638"/>
    <property type="match status" value="1"/>
</dbReference>
<gene>
    <name evidence="16" type="ORF">SAMN06296058_2864</name>
</gene>
<accession>A0A1T5LPI6</accession>